<feature type="transmembrane region" description="Helical" evidence="7">
    <location>
        <begin position="182"/>
        <end position="202"/>
    </location>
</feature>
<sequence>MKTYQLKFLAWTFSAFLPPKPTNTEESASDPTIDYYALLGVPSNAKPDDIKKAYRKRSLELHPDKLRQRGMKYQGEIITEDEARSRFQQMKSAYDALSDPKKRQVYDALGHQGMDFVVNPSHALDPHVLLGNLAKSSVLDRAKLMMLILVFFGLVLLQPILICAKIDQTLAENGGALVDSMWVVLFIPFWMFSIGFGVVMIVGKAILPLVQWVVFVIGVLLLTLKWDNVIQANYAIVFIPFYIWMALRWFAASKEMKDTRRDMSKMVTIDYIEKYILNEKKQDENGNDIEEQLHRTYNDLSEEERDEINESYIIVHVLPKQAAPGDDETSMEGDLDAIERSPEYQEALIRHLEAFKAIQQIVLPEIPLIILVIIQLDMSKNWDWGLVFIPLWISMVMECCGGCYGFFCTSALAHIEVQEAMAAHFETKKSESAHEVKDTNGESEVKTDFDKVKENIDAAKPDDSEAVEKFNSEASADTAKDTSDSPGKTDVETAVVVEPKDDTKGEEKKDASKDDAFPDIEAGDDEDEFMRNMFSMDEDTFQYYQQAEQEAESKATEAQSKAIASFCNIIFQIIFAGLFVGKLNQVYDERDEPETEGTSSFSAFWIIFPLLLFAGCTVCFCFCAIFCAAEVDTHMGSSDEEGATDEQEAAEAEQDAVIIQQTPTSEGMELDIEGQAPTKVEAAPVEVETPPEKKDSDMDDLD</sequence>
<feature type="transmembrane region" description="Helical" evidence="7">
    <location>
        <begin position="232"/>
        <end position="251"/>
    </location>
</feature>
<dbReference type="PANTHER" id="PTHR44027">
    <property type="entry name" value="DNAJ HOMOLOG SUBFAMILY C MEMBER 5 HOMOLOG"/>
    <property type="match status" value="1"/>
</dbReference>
<keyword evidence="7" id="KW-0812">Transmembrane</keyword>
<feature type="transmembrane region" description="Helical" evidence="7">
    <location>
        <begin position="562"/>
        <end position="583"/>
    </location>
</feature>
<dbReference type="PRINTS" id="PR00625">
    <property type="entry name" value="JDOMAIN"/>
</dbReference>
<keyword evidence="7" id="KW-1133">Transmembrane helix</keyword>
<feature type="transmembrane region" description="Helical" evidence="7">
    <location>
        <begin position="384"/>
        <end position="407"/>
    </location>
</feature>
<feature type="transmembrane region" description="Helical" evidence="7">
    <location>
        <begin position="144"/>
        <end position="162"/>
    </location>
</feature>
<gene>
    <name evidence="9" type="ORF">ACHAWO_007996</name>
</gene>
<evidence type="ECO:0000256" key="1">
    <source>
        <dbReference type="ARBA" id="ARBA00004635"/>
    </source>
</evidence>
<evidence type="ECO:0000259" key="8">
    <source>
        <dbReference type="PROSITE" id="PS50076"/>
    </source>
</evidence>
<evidence type="ECO:0000256" key="2">
    <source>
        <dbReference type="ARBA" id="ARBA00023136"/>
    </source>
</evidence>
<keyword evidence="4" id="KW-0143">Chaperone</keyword>
<feature type="region of interest" description="Disordered" evidence="6">
    <location>
        <begin position="428"/>
        <end position="447"/>
    </location>
</feature>
<name>A0ABD3NVU3_9STRA</name>
<feature type="region of interest" description="Disordered" evidence="6">
    <location>
        <begin position="457"/>
        <end position="524"/>
    </location>
</feature>
<evidence type="ECO:0000256" key="7">
    <source>
        <dbReference type="SAM" id="Phobius"/>
    </source>
</evidence>
<dbReference type="Gene3D" id="1.10.287.110">
    <property type="entry name" value="DnaJ domain"/>
    <property type="match status" value="1"/>
</dbReference>
<feature type="transmembrane region" description="Helical" evidence="7">
    <location>
        <begin position="603"/>
        <end position="629"/>
    </location>
</feature>
<dbReference type="InterPro" id="IPR018253">
    <property type="entry name" value="DnaJ_domain_CS"/>
</dbReference>
<comment type="caution">
    <text evidence="9">The sequence shown here is derived from an EMBL/GenBank/DDBJ whole genome shotgun (WGS) entry which is preliminary data.</text>
</comment>
<dbReference type="PROSITE" id="PS50076">
    <property type="entry name" value="DNAJ_2"/>
    <property type="match status" value="1"/>
</dbReference>
<dbReference type="InterPro" id="IPR051434">
    <property type="entry name" value="DnaJ_C_subfamily_member5"/>
</dbReference>
<evidence type="ECO:0000313" key="9">
    <source>
        <dbReference type="EMBL" id="KAL3779521.1"/>
    </source>
</evidence>
<dbReference type="Proteomes" id="UP001530400">
    <property type="component" value="Unassembled WGS sequence"/>
</dbReference>
<protein>
    <recommendedName>
        <fullName evidence="8">J domain-containing protein</fullName>
    </recommendedName>
</protein>
<dbReference type="AlphaFoldDB" id="A0ABD3NVU3"/>
<feature type="domain" description="J" evidence="8">
    <location>
        <begin position="34"/>
        <end position="110"/>
    </location>
</feature>
<keyword evidence="5" id="KW-0449">Lipoprotein</keyword>
<dbReference type="SUPFAM" id="SSF46565">
    <property type="entry name" value="Chaperone J-domain"/>
    <property type="match status" value="1"/>
</dbReference>
<dbReference type="EMBL" id="JALLPJ020000930">
    <property type="protein sequence ID" value="KAL3779521.1"/>
    <property type="molecule type" value="Genomic_DNA"/>
</dbReference>
<feature type="region of interest" description="Disordered" evidence="6">
    <location>
        <begin position="636"/>
        <end position="702"/>
    </location>
</feature>
<dbReference type="InterPro" id="IPR036869">
    <property type="entry name" value="J_dom_sf"/>
</dbReference>
<dbReference type="Pfam" id="PF00226">
    <property type="entry name" value="DnaJ"/>
    <property type="match status" value="1"/>
</dbReference>
<evidence type="ECO:0000313" key="10">
    <source>
        <dbReference type="Proteomes" id="UP001530400"/>
    </source>
</evidence>
<feature type="compositionally biased region" description="Basic and acidic residues" evidence="6">
    <location>
        <begin position="498"/>
        <end position="516"/>
    </location>
</feature>
<evidence type="ECO:0000256" key="6">
    <source>
        <dbReference type="SAM" id="MobiDB-lite"/>
    </source>
</evidence>
<reference evidence="9 10" key="1">
    <citation type="submission" date="2024-10" db="EMBL/GenBank/DDBJ databases">
        <title>Updated reference genomes for cyclostephanoid diatoms.</title>
        <authorList>
            <person name="Roberts W.R."/>
            <person name="Alverson A.J."/>
        </authorList>
    </citation>
    <scope>NUCLEOTIDE SEQUENCE [LARGE SCALE GENOMIC DNA]</scope>
    <source>
        <strain evidence="9 10">AJA010-31</strain>
    </source>
</reference>
<dbReference type="GO" id="GO:0005737">
    <property type="term" value="C:cytoplasm"/>
    <property type="evidence" value="ECO:0007669"/>
    <property type="project" value="UniProtKB-ARBA"/>
</dbReference>
<evidence type="ECO:0000256" key="4">
    <source>
        <dbReference type="ARBA" id="ARBA00023186"/>
    </source>
</evidence>
<dbReference type="PROSITE" id="PS00636">
    <property type="entry name" value="DNAJ_1"/>
    <property type="match status" value="1"/>
</dbReference>
<evidence type="ECO:0000256" key="5">
    <source>
        <dbReference type="ARBA" id="ARBA00023288"/>
    </source>
</evidence>
<proteinExistence type="predicted"/>
<keyword evidence="2 7" id="KW-0472">Membrane</keyword>
<feature type="compositionally biased region" description="Basic and acidic residues" evidence="6">
    <location>
        <begin position="478"/>
        <end position="491"/>
    </location>
</feature>
<dbReference type="InterPro" id="IPR001623">
    <property type="entry name" value="DnaJ_domain"/>
</dbReference>
<keyword evidence="3" id="KW-0564">Palmitate</keyword>
<feature type="transmembrane region" description="Helical" evidence="7">
    <location>
        <begin position="361"/>
        <end position="378"/>
    </location>
</feature>
<feature type="compositionally biased region" description="Basic and acidic residues" evidence="6">
    <location>
        <begin position="457"/>
        <end position="471"/>
    </location>
</feature>
<dbReference type="GO" id="GO:0016020">
    <property type="term" value="C:membrane"/>
    <property type="evidence" value="ECO:0007669"/>
    <property type="project" value="UniProtKB-SubCell"/>
</dbReference>
<feature type="transmembrane region" description="Helical" evidence="7">
    <location>
        <begin position="209"/>
        <end position="226"/>
    </location>
</feature>
<evidence type="ECO:0000256" key="3">
    <source>
        <dbReference type="ARBA" id="ARBA00023139"/>
    </source>
</evidence>
<accession>A0ABD3NVU3</accession>
<dbReference type="SMART" id="SM00271">
    <property type="entry name" value="DnaJ"/>
    <property type="match status" value="1"/>
</dbReference>
<dbReference type="CDD" id="cd06257">
    <property type="entry name" value="DnaJ"/>
    <property type="match status" value="1"/>
</dbReference>
<organism evidence="9 10">
    <name type="scientific">Cyclotella atomus</name>
    <dbReference type="NCBI Taxonomy" id="382360"/>
    <lineage>
        <taxon>Eukaryota</taxon>
        <taxon>Sar</taxon>
        <taxon>Stramenopiles</taxon>
        <taxon>Ochrophyta</taxon>
        <taxon>Bacillariophyta</taxon>
        <taxon>Coscinodiscophyceae</taxon>
        <taxon>Thalassiosirophycidae</taxon>
        <taxon>Stephanodiscales</taxon>
        <taxon>Stephanodiscaceae</taxon>
        <taxon>Cyclotella</taxon>
    </lineage>
</organism>
<dbReference type="PANTHER" id="PTHR44027:SF7">
    <property type="entry name" value="DNAJ HOMOLOG SUBFAMILY C MEMBER 5 HOMOLOG"/>
    <property type="match status" value="1"/>
</dbReference>
<feature type="compositionally biased region" description="Low complexity" evidence="6">
    <location>
        <begin position="676"/>
        <end position="688"/>
    </location>
</feature>
<comment type="subcellular location">
    <subcellularLocation>
        <location evidence="1">Membrane</location>
        <topology evidence="1">Lipid-anchor</topology>
    </subcellularLocation>
</comment>
<keyword evidence="10" id="KW-1185">Reference proteome</keyword>
<feature type="compositionally biased region" description="Acidic residues" evidence="6">
    <location>
        <begin position="638"/>
        <end position="654"/>
    </location>
</feature>